<reference evidence="1" key="1">
    <citation type="submission" date="2020-10" db="EMBL/GenBank/DDBJ databases">
        <title>Taxonomic study of unclassified bacteria belonging to the class Ktedonobacteria.</title>
        <authorList>
            <person name="Yabe S."/>
            <person name="Wang C.M."/>
            <person name="Zheng Y."/>
            <person name="Sakai Y."/>
            <person name="Cavaletti L."/>
            <person name="Monciardini P."/>
            <person name="Donadio S."/>
        </authorList>
    </citation>
    <scope>NUCLEOTIDE SEQUENCE</scope>
    <source>
        <strain evidence="1">SOSP1-1</strain>
    </source>
</reference>
<evidence type="ECO:0008006" key="3">
    <source>
        <dbReference type="Google" id="ProtNLM"/>
    </source>
</evidence>
<keyword evidence="2" id="KW-1185">Reference proteome</keyword>
<dbReference type="EMBL" id="BNJF01000003">
    <property type="protein sequence ID" value="GHO47490.1"/>
    <property type="molecule type" value="Genomic_DNA"/>
</dbReference>
<dbReference type="GO" id="GO:0050660">
    <property type="term" value="F:flavin adenine dinucleotide binding"/>
    <property type="evidence" value="ECO:0007669"/>
    <property type="project" value="TreeGrafter"/>
</dbReference>
<dbReference type="InterPro" id="IPR036188">
    <property type="entry name" value="FAD/NAD-bd_sf"/>
</dbReference>
<evidence type="ECO:0000313" key="1">
    <source>
        <dbReference type="EMBL" id="GHO47490.1"/>
    </source>
</evidence>
<dbReference type="PRINTS" id="PR00411">
    <property type="entry name" value="PNDRDTASEI"/>
</dbReference>
<gene>
    <name evidence="1" type="ORF">KSX_56530</name>
</gene>
<dbReference type="AlphaFoldDB" id="A0A8J3I611"/>
<proteinExistence type="predicted"/>
<dbReference type="PANTHER" id="PTHR43014:SF2">
    <property type="entry name" value="MERCURIC REDUCTASE"/>
    <property type="match status" value="1"/>
</dbReference>
<organism evidence="1 2">
    <name type="scientific">Ktedonospora formicarum</name>
    <dbReference type="NCBI Taxonomy" id="2778364"/>
    <lineage>
        <taxon>Bacteria</taxon>
        <taxon>Bacillati</taxon>
        <taxon>Chloroflexota</taxon>
        <taxon>Ktedonobacteria</taxon>
        <taxon>Ktedonobacterales</taxon>
        <taxon>Ktedonobacteraceae</taxon>
        <taxon>Ktedonospora</taxon>
    </lineage>
</organism>
<dbReference type="RefSeq" id="WP_236031603.1">
    <property type="nucleotide sequence ID" value="NZ_BNJF01000003.1"/>
</dbReference>
<dbReference type="GO" id="GO:0003955">
    <property type="term" value="F:NAD(P)H dehydrogenase (quinone) activity"/>
    <property type="evidence" value="ECO:0007669"/>
    <property type="project" value="TreeGrafter"/>
</dbReference>
<evidence type="ECO:0000313" key="2">
    <source>
        <dbReference type="Proteomes" id="UP000612362"/>
    </source>
</evidence>
<sequence>MPQAATYDAIVIGTSQGGGFLPIALAKAGRNVAVIERDHIGGVCVNVGCPPPK</sequence>
<accession>A0A8J3I611</accession>
<name>A0A8J3I611_9CHLR</name>
<dbReference type="PANTHER" id="PTHR43014">
    <property type="entry name" value="MERCURIC REDUCTASE"/>
    <property type="match status" value="1"/>
</dbReference>
<dbReference type="Proteomes" id="UP000612362">
    <property type="component" value="Unassembled WGS sequence"/>
</dbReference>
<dbReference type="Gene3D" id="3.50.50.60">
    <property type="entry name" value="FAD/NAD(P)-binding domain"/>
    <property type="match status" value="1"/>
</dbReference>
<dbReference type="SUPFAM" id="SSF51905">
    <property type="entry name" value="FAD/NAD(P)-binding domain"/>
    <property type="match status" value="1"/>
</dbReference>
<protein>
    <recommendedName>
        <fullName evidence="3">FAD/NAD(P)-binding domain-containing protein</fullName>
    </recommendedName>
</protein>
<comment type="caution">
    <text evidence="1">The sequence shown here is derived from an EMBL/GenBank/DDBJ whole genome shotgun (WGS) entry which is preliminary data.</text>
</comment>